<evidence type="ECO:0000313" key="5">
    <source>
        <dbReference type="Proteomes" id="UP000327157"/>
    </source>
</evidence>
<dbReference type="InterPro" id="IPR012340">
    <property type="entry name" value="NA-bd_OB-fold"/>
</dbReference>
<dbReference type="Gene3D" id="2.40.50.140">
    <property type="entry name" value="Nucleic acid-binding proteins"/>
    <property type="match status" value="2"/>
</dbReference>
<evidence type="ECO:0000259" key="3">
    <source>
        <dbReference type="Pfam" id="PF16900"/>
    </source>
</evidence>
<keyword evidence="1 4" id="KW-0238">DNA-binding</keyword>
<dbReference type="Pfam" id="PF16900">
    <property type="entry name" value="REPA_OB_2"/>
    <property type="match status" value="1"/>
</dbReference>
<dbReference type="Proteomes" id="UP000327157">
    <property type="component" value="Unassembled WGS sequence"/>
</dbReference>
<feature type="region of interest" description="Disordered" evidence="2">
    <location>
        <begin position="394"/>
        <end position="490"/>
    </location>
</feature>
<protein>
    <submittedName>
        <fullName evidence="4">Replication protein A 70 kDa DNA-binding subunit B-like</fullName>
    </submittedName>
</protein>
<evidence type="ECO:0000256" key="1">
    <source>
        <dbReference type="ARBA" id="ARBA00023125"/>
    </source>
</evidence>
<feature type="compositionally biased region" description="Polar residues" evidence="2">
    <location>
        <begin position="398"/>
        <end position="414"/>
    </location>
</feature>
<evidence type="ECO:0000313" key="4">
    <source>
        <dbReference type="EMBL" id="KAB2633936.1"/>
    </source>
</evidence>
<dbReference type="AlphaFoldDB" id="A0A5N5I172"/>
<keyword evidence="5" id="KW-1185">Reference proteome</keyword>
<proteinExistence type="predicted"/>
<dbReference type="SUPFAM" id="SSF50249">
    <property type="entry name" value="Nucleic acid-binding proteins"/>
    <property type="match status" value="2"/>
</dbReference>
<evidence type="ECO:0000256" key="2">
    <source>
        <dbReference type="SAM" id="MobiDB-lite"/>
    </source>
</evidence>
<dbReference type="GO" id="GO:0003677">
    <property type="term" value="F:DNA binding"/>
    <property type="evidence" value="ECO:0007669"/>
    <property type="project" value="UniProtKB-KW"/>
</dbReference>
<feature type="compositionally biased region" description="Basic and acidic residues" evidence="2">
    <location>
        <begin position="477"/>
        <end position="490"/>
    </location>
</feature>
<dbReference type="PANTHER" id="PTHR47165:SF4">
    <property type="entry name" value="OS03G0429900 PROTEIN"/>
    <property type="match status" value="1"/>
</dbReference>
<dbReference type="InterPro" id="IPR031657">
    <property type="entry name" value="REPA_OB_2"/>
</dbReference>
<organism evidence="4 5">
    <name type="scientific">Pyrus ussuriensis x Pyrus communis</name>
    <dbReference type="NCBI Taxonomy" id="2448454"/>
    <lineage>
        <taxon>Eukaryota</taxon>
        <taxon>Viridiplantae</taxon>
        <taxon>Streptophyta</taxon>
        <taxon>Embryophyta</taxon>
        <taxon>Tracheophyta</taxon>
        <taxon>Spermatophyta</taxon>
        <taxon>Magnoliopsida</taxon>
        <taxon>eudicotyledons</taxon>
        <taxon>Gunneridae</taxon>
        <taxon>Pentapetalae</taxon>
        <taxon>rosids</taxon>
        <taxon>fabids</taxon>
        <taxon>Rosales</taxon>
        <taxon>Rosaceae</taxon>
        <taxon>Amygdaloideae</taxon>
        <taxon>Maleae</taxon>
        <taxon>Pyrus</taxon>
    </lineage>
</organism>
<comment type="caution">
    <text evidence="4">The sequence shown here is derived from an EMBL/GenBank/DDBJ whole genome shotgun (WGS) entry which is preliminary data.</text>
</comment>
<feature type="compositionally biased region" description="Basic and acidic residues" evidence="2">
    <location>
        <begin position="424"/>
        <end position="434"/>
    </location>
</feature>
<name>A0A5N5I172_9ROSA</name>
<dbReference type="PANTHER" id="PTHR47165">
    <property type="entry name" value="OS03G0429900 PROTEIN"/>
    <property type="match status" value="1"/>
</dbReference>
<dbReference type="EMBL" id="SMOL01000109">
    <property type="protein sequence ID" value="KAB2633936.1"/>
    <property type="molecule type" value="Genomic_DNA"/>
</dbReference>
<accession>A0A5N5I172</accession>
<feature type="domain" description="Replication protein A OB" evidence="3">
    <location>
        <begin position="107"/>
        <end position="196"/>
    </location>
</feature>
<sequence>MPYGYTNNIVYKDVLKHLHEDAAHETMNAPDIQFFLDHLSVGNAYEINKFRVIHNRRSGKVIPHAAIIELNRNTIIVPIHKTSQEHPMHWFNLIELDQLHQRINNDAELTNVFGCLTAVQPTEEVTIQNTRVAKKRNLNLQNIRDESVRITLWGETATNFENSGIQSLLPPVFVALTSLKVKQYQGKLVLGSTGSTVCVFNPEIPQLSKYKHKFKHLRSPVQILRTLVEMYIGHAVDANAESKTIDQLLLLDPALHKNVSFVCLATIVGFDLIRGWWYKSCLSCHKVVKNNSGSFEFKIDLIVEDNTNQHNFLMIGRHAEKILSVSCHTMVIEDGYKDPFTLSFGNQNTDFGKTDFVVHGLIQDEPHSSPTIALVTPQTPIPTAGKQILTKAIPNPFTPSQQLHQQPQPATSTKTSRRALFPDQTEKSDSKKPCSDQIETTNSARIAREFHNLVVPKIEPADKVPLAALKTKSQSKKPKDSTEDDHSKKK</sequence>
<dbReference type="OrthoDB" id="1166465at2759"/>
<reference evidence="4 5" key="1">
    <citation type="submission" date="2019-09" db="EMBL/GenBank/DDBJ databases">
        <authorList>
            <person name="Ou C."/>
        </authorList>
    </citation>
    <scope>NUCLEOTIDE SEQUENCE [LARGE SCALE GENOMIC DNA]</scope>
    <source>
        <strain evidence="4">S2</strain>
        <tissue evidence="4">Leaf</tissue>
    </source>
</reference>
<gene>
    <name evidence="4" type="ORF">D8674_036578</name>
</gene>
<reference evidence="4 5" key="2">
    <citation type="submission" date="2019-11" db="EMBL/GenBank/DDBJ databases">
        <title>A de novo genome assembly of a pear dwarfing rootstock.</title>
        <authorList>
            <person name="Wang F."/>
            <person name="Wang J."/>
            <person name="Li S."/>
            <person name="Zhang Y."/>
            <person name="Fang M."/>
            <person name="Ma L."/>
            <person name="Zhao Y."/>
            <person name="Jiang S."/>
        </authorList>
    </citation>
    <scope>NUCLEOTIDE SEQUENCE [LARGE SCALE GENOMIC DNA]</scope>
    <source>
        <strain evidence="4">S2</strain>
        <tissue evidence="4">Leaf</tissue>
    </source>
</reference>